<feature type="compositionally biased region" description="Low complexity" evidence="6">
    <location>
        <begin position="172"/>
        <end position="185"/>
    </location>
</feature>
<sequence length="414" mass="44432">MWTTVKTTIKVNLREKSNVFWLFAFPLILSSLFFGMFSGLGGDDIAPQRMAVVQDSNWSKVYGAQSFVDAISGRDGGSNGTGQTLISALPVESVRAAETSVRQHRSDGYLYATDDGKLSMAIADTVAANANNPISTTSSSVTITALHSMIGQFNQSVSIARSMAGTAQQQRSESSTTAGTSSPAGADIDGTTYSYTSDRTLTHFAPDPFARYYYALLGMTCLMAMTFAAVSITLSQANLSPLGARRSIAPLSRWRQLTATFLACWLVSFISLTVAFLYIRFVCGVSAGGREAMAIVAVLISSFVATAGGLLIGVVPRLSQGAKIGLCTSISCIGALFAGLYGQFAMNVSDSISEKTPALHLLNPVKQVSDLFYDLLYYDRYQPFLRTTGIIAIMSALFLGASVALLRRQRYEYL</sequence>
<evidence type="ECO:0000259" key="8">
    <source>
        <dbReference type="Pfam" id="PF12698"/>
    </source>
</evidence>
<dbReference type="GO" id="GO:0140359">
    <property type="term" value="F:ABC-type transporter activity"/>
    <property type="evidence" value="ECO:0007669"/>
    <property type="project" value="InterPro"/>
</dbReference>
<dbReference type="GO" id="GO:0005886">
    <property type="term" value="C:plasma membrane"/>
    <property type="evidence" value="ECO:0007669"/>
    <property type="project" value="UniProtKB-SubCell"/>
</dbReference>
<comment type="caution">
    <text evidence="9">The sequence shown here is derived from an EMBL/GenBank/DDBJ whole genome shotgun (WGS) entry which is preliminary data.</text>
</comment>
<feature type="transmembrane region" description="Helical" evidence="7">
    <location>
        <begin position="212"/>
        <end position="235"/>
    </location>
</feature>
<feature type="transmembrane region" description="Helical" evidence="7">
    <location>
        <begin position="20"/>
        <end position="40"/>
    </location>
</feature>
<keyword evidence="2" id="KW-1003">Cell membrane</keyword>
<evidence type="ECO:0000256" key="4">
    <source>
        <dbReference type="ARBA" id="ARBA00022989"/>
    </source>
</evidence>
<comment type="subcellular location">
    <subcellularLocation>
        <location evidence="1">Cell membrane</location>
        <topology evidence="1">Multi-pass membrane protein</topology>
    </subcellularLocation>
</comment>
<dbReference type="RefSeq" id="WP_273174616.1">
    <property type="nucleotide sequence ID" value="NZ_JAAXZR010000027.1"/>
</dbReference>
<feature type="transmembrane region" description="Helical" evidence="7">
    <location>
        <begin position="256"/>
        <end position="280"/>
    </location>
</feature>
<evidence type="ECO:0000256" key="5">
    <source>
        <dbReference type="ARBA" id="ARBA00023136"/>
    </source>
</evidence>
<keyword evidence="5 7" id="KW-0472">Membrane</keyword>
<evidence type="ECO:0000256" key="1">
    <source>
        <dbReference type="ARBA" id="ARBA00004651"/>
    </source>
</evidence>
<dbReference type="EMBL" id="JAAXZR010000027">
    <property type="protein sequence ID" value="NLT80429.1"/>
    <property type="molecule type" value="Genomic_DNA"/>
</dbReference>
<dbReference type="PANTHER" id="PTHR30294">
    <property type="entry name" value="MEMBRANE COMPONENT OF ABC TRANSPORTER YHHJ-RELATED"/>
    <property type="match status" value="1"/>
</dbReference>
<evidence type="ECO:0000256" key="3">
    <source>
        <dbReference type="ARBA" id="ARBA00022692"/>
    </source>
</evidence>
<protein>
    <submittedName>
        <fullName evidence="9">ABC transporter permease</fullName>
    </submittedName>
</protein>
<feature type="domain" description="ABC-2 type transporter transmembrane" evidence="8">
    <location>
        <begin position="18"/>
        <end position="403"/>
    </location>
</feature>
<feature type="compositionally biased region" description="Polar residues" evidence="6">
    <location>
        <begin position="162"/>
        <end position="171"/>
    </location>
</feature>
<dbReference type="PANTHER" id="PTHR30294:SF38">
    <property type="entry name" value="TRANSPORT PERMEASE PROTEIN"/>
    <property type="match status" value="1"/>
</dbReference>
<evidence type="ECO:0000313" key="9">
    <source>
        <dbReference type="EMBL" id="NLT80429.1"/>
    </source>
</evidence>
<gene>
    <name evidence="9" type="ORF">GXW98_09155</name>
</gene>
<proteinExistence type="predicted"/>
<evidence type="ECO:0000256" key="6">
    <source>
        <dbReference type="SAM" id="MobiDB-lite"/>
    </source>
</evidence>
<dbReference type="InterPro" id="IPR013525">
    <property type="entry name" value="ABC2_TM"/>
</dbReference>
<evidence type="ECO:0000313" key="10">
    <source>
        <dbReference type="Proteomes" id="UP000767327"/>
    </source>
</evidence>
<evidence type="ECO:0000256" key="2">
    <source>
        <dbReference type="ARBA" id="ARBA00022475"/>
    </source>
</evidence>
<dbReference type="Pfam" id="PF12698">
    <property type="entry name" value="ABC2_membrane_3"/>
    <property type="match status" value="1"/>
</dbReference>
<accession>A0A971D0A9</accession>
<dbReference type="AlphaFoldDB" id="A0A971D0A9"/>
<keyword evidence="3 7" id="KW-0812">Transmembrane</keyword>
<reference evidence="9" key="2">
    <citation type="submission" date="2020-01" db="EMBL/GenBank/DDBJ databases">
        <authorList>
            <person name="Campanaro S."/>
        </authorList>
    </citation>
    <scope>NUCLEOTIDE SEQUENCE</scope>
    <source>
        <strain evidence="9">AS01afH2WH_6</strain>
    </source>
</reference>
<feature type="transmembrane region" description="Helical" evidence="7">
    <location>
        <begin position="384"/>
        <end position="406"/>
    </location>
</feature>
<name>A0A971D0A9_9BIFI</name>
<evidence type="ECO:0000256" key="7">
    <source>
        <dbReference type="SAM" id="Phobius"/>
    </source>
</evidence>
<dbReference type="Proteomes" id="UP000767327">
    <property type="component" value="Unassembled WGS sequence"/>
</dbReference>
<feature type="transmembrane region" description="Helical" evidence="7">
    <location>
        <begin position="324"/>
        <end position="344"/>
    </location>
</feature>
<dbReference type="InterPro" id="IPR051449">
    <property type="entry name" value="ABC-2_transporter_component"/>
</dbReference>
<organism evidence="9 10">
    <name type="scientific">Bifidobacterium crudilactis</name>
    <dbReference type="NCBI Taxonomy" id="327277"/>
    <lineage>
        <taxon>Bacteria</taxon>
        <taxon>Bacillati</taxon>
        <taxon>Actinomycetota</taxon>
        <taxon>Actinomycetes</taxon>
        <taxon>Bifidobacteriales</taxon>
        <taxon>Bifidobacteriaceae</taxon>
        <taxon>Bifidobacterium</taxon>
    </lineage>
</organism>
<feature type="transmembrane region" description="Helical" evidence="7">
    <location>
        <begin position="292"/>
        <end position="312"/>
    </location>
</feature>
<reference evidence="9" key="1">
    <citation type="journal article" date="2020" name="Biotechnol. Biofuels">
        <title>New insights from the biogas microbiome by comprehensive genome-resolved metagenomics of nearly 1600 species originating from multiple anaerobic digesters.</title>
        <authorList>
            <person name="Campanaro S."/>
            <person name="Treu L."/>
            <person name="Rodriguez-R L.M."/>
            <person name="Kovalovszki A."/>
            <person name="Ziels R.M."/>
            <person name="Maus I."/>
            <person name="Zhu X."/>
            <person name="Kougias P.G."/>
            <person name="Basile A."/>
            <person name="Luo G."/>
            <person name="Schluter A."/>
            <person name="Konstantinidis K.T."/>
            <person name="Angelidaki I."/>
        </authorList>
    </citation>
    <scope>NUCLEOTIDE SEQUENCE</scope>
    <source>
        <strain evidence="9">AS01afH2WH_6</strain>
    </source>
</reference>
<feature type="region of interest" description="Disordered" evidence="6">
    <location>
        <begin position="162"/>
        <end position="185"/>
    </location>
</feature>
<keyword evidence="4 7" id="KW-1133">Transmembrane helix</keyword>